<dbReference type="Proteomes" id="UP000204584">
    <property type="component" value="Segment"/>
</dbReference>
<dbReference type="RefSeq" id="YP_009430163.1">
    <property type="nucleotide sequence ID" value="NC_022098.1"/>
</dbReference>
<name>A0A291ATZ5_9VIRU</name>
<dbReference type="KEGG" id="vg:34568490"/>
<gene>
    <name evidence="2" type="ORF">psal_cds_1428</name>
</gene>
<accession>A0A291ATZ5</accession>
<dbReference type="EMBL" id="KC977571">
    <property type="protein sequence ID" value="ATE82324.1"/>
    <property type="molecule type" value="Genomic_DNA"/>
</dbReference>
<sequence length="490" mass="52820">MDSPVPSTTPTQAKTTTVSVCETPADVLWAKVQRREIRALRAARGGARKGARGPPPVYMALHRLYRYFMAISRHATPADVENESEAAGAAAAAAAMQPTMASPDDRDDSDGNDDVPVYTCFDDVCINEVGVQRYAAHRAIKETLLASLFQEVIAPIAARRNPCDRDSDCCSNSGDRHERCRHEDGTDDVALAAETAPSSYRCLLAFVSEWTAPSDWINWSPGELRSWIEAPQRAALLNILTLVWRGAKARAVADRDADVEKGRRRGRGRKGPTLQIIRGHIEAALKETIAAEFPEMAAGASLSPRKRNFLAVAEASTTTTVTTMAGHERAATRAGSVVACDDADQHAAKRPRLSHAKDDTPSDEARQPKSWACDAVPSAGGMRFDYIRNKCGTSLVAPKTAAQTYDSAADPHQAASTARPHVVDDRVEVAVRGLLTAAMSDNGGSGNDDVSSVDALISAIDAVRPILVRRQQRQRRQTRRGDQGDPPLAG</sequence>
<organism evidence="2 3">
    <name type="scientific">Pandoravirus salinus</name>
    <dbReference type="NCBI Taxonomy" id="1349410"/>
    <lineage>
        <taxon>Viruses</taxon>
        <taxon>Pandoravirus</taxon>
    </lineage>
</organism>
<feature type="region of interest" description="Disordered" evidence="1">
    <location>
        <begin position="342"/>
        <end position="370"/>
    </location>
</feature>
<keyword evidence="3" id="KW-1185">Reference proteome</keyword>
<feature type="region of interest" description="Disordered" evidence="1">
    <location>
        <begin position="468"/>
        <end position="490"/>
    </location>
</feature>
<protein>
    <submittedName>
        <fullName evidence="2">Uncharacterized protein</fullName>
    </submittedName>
</protein>
<evidence type="ECO:0000313" key="3">
    <source>
        <dbReference type="Proteomes" id="UP000204584"/>
    </source>
</evidence>
<evidence type="ECO:0000256" key="1">
    <source>
        <dbReference type="SAM" id="MobiDB-lite"/>
    </source>
</evidence>
<proteinExistence type="predicted"/>
<dbReference type="GeneID" id="34568490"/>
<feature type="compositionally biased region" description="Low complexity" evidence="1">
    <location>
        <begin position="86"/>
        <end position="95"/>
    </location>
</feature>
<feature type="compositionally biased region" description="Basic and acidic residues" evidence="1">
    <location>
        <begin position="355"/>
        <end position="367"/>
    </location>
</feature>
<feature type="region of interest" description="Disordered" evidence="1">
    <location>
        <begin position="80"/>
        <end position="113"/>
    </location>
</feature>
<reference evidence="2 3" key="1">
    <citation type="journal article" date="2013" name="Science">
        <title>Pandoraviruses: amoeba viruses with genomes up to 2.5 Mb reaching that of parasitic eukaryotes.</title>
        <authorList>
            <person name="Philippe N."/>
            <person name="Legendre M."/>
            <person name="Doutre G."/>
            <person name="Coute Y."/>
            <person name="Poirot O."/>
            <person name="Lescot M."/>
            <person name="Arslan D."/>
            <person name="Seltzer V."/>
            <person name="Bertaux L."/>
            <person name="Bruley C."/>
            <person name="Garin J."/>
            <person name="Claverie J.M."/>
            <person name="Abergel C."/>
        </authorList>
    </citation>
    <scope>NUCLEOTIDE SEQUENCE [LARGE SCALE GENOMIC DNA]</scope>
</reference>
<evidence type="ECO:0000313" key="2">
    <source>
        <dbReference type="EMBL" id="ATE82324.1"/>
    </source>
</evidence>